<dbReference type="PANTHER" id="PTHR46082:SF6">
    <property type="entry name" value="AAA+ ATPASE DOMAIN-CONTAINING PROTEIN-RELATED"/>
    <property type="match status" value="1"/>
</dbReference>
<sequence length="498" mass="55923">MIEEEAASTAPSIIPFSQNDRFVGQDLQLAKLEAKLFNDRQTTTFAVLGPGGTGKSPLALELAYRTRQKNKNCSVFWVDASDIDSLYQSYASIAQKLDIPGWDDEKTDVKQLVKLHLEGKGARQCLLIFDNTEDISLGSSGLSAVQAADLMDYLPQSELCSVVFTTTKGNTAKRLASQNIVELWELMPETAQSMLGNYSRALVSRSEQQEAKLLLQELSYISLAIVQAAAYINNSEDGRKGDALEHNDVLTEDKPRGYNEQNPITTTMFISIEMIQEKDPLAVDCLYLAACVDSKDIPLDVLQASLPNEREDAIKVLSRYELVTRRPAESAFDLHRLVHLALREWLQKQLQLGQWTQHAITQLLRVFPDHDHGNRSKWRRLLPHAKYALSYGSAEGEGDDRLTLVCRCAMTLYSDGRYNEAEELFVQVMETRKRVLGKEHPFTLTSMANLASMYRNQGRWKGAEELEVQVMETSSRVLGKEHPSTLTSMAHLAFTLKS</sequence>
<dbReference type="InterPro" id="IPR011990">
    <property type="entry name" value="TPR-like_helical_dom_sf"/>
</dbReference>
<dbReference type="SUPFAM" id="SSF52540">
    <property type="entry name" value="P-loop containing nucleoside triphosphate hydrolases"/>
    <property type="match status" value="1"/>
</dbReference>
<dbReference type="Gene3D" id="3.40.50.300">
    <property type="entry name" value="P-loop containing nucleotide triphosphate hydrolases"/>
    <property type="match status" value="1"/>
</dbReference>
<evidence type="ECO:0000313" key="3">
    <source>
        <dbReference type="Proteomes" id="UP000799777"/>
    </source>
</evidence>
<feature type="domain" description="NB-ARC" evidence="1">
    <location>
        <begin position="28"/>
        <end position="197"/>
    </location>
</feature>
<dbReference type="AlphaFoldDB" id="A0A9P4GT67"/>
<dbReference type="PANTHER" id="PTHR46082">
    <property type="entry name" value="ATP/GTP-BINDING PROTEIN-RELATED"/>
    <property type="match status" value="1"/>
</dbReference>
<dbReference type="Gene3D" id="1.25.40.10">
    <property type="entry name" value="Tetratricopeptide repeat domain"/>
    <property type="match status" value="1"/>
</dbReference>
<organism evidence="2 3">
    <name type="scientific">Setomelanomma holmii</name>
    <dbReference type="NCBI Taxonomy" id="210430"/>
    <lineage>
        <taxon>Eukaryota</taxon>
        <taxon>Fungi</taxon>
        <taxon>Dikarya</taxon>
        <taxon>Ascomycota</taxon>
        <taxon>Pezizomycotina</taxon>
        <taxon>Dothideomycetes</taxon>
        <taxon>Pleosporomycetidae</taxon>
        <taxon>Pleosporales</taxon>
        <taxon>Pleosporineae</taxon>
        <taxon>Phaeosphaeriaceae</taxon>
        <taxon>Setomelanomma</taxon>
    </lineage>
</organism>
<keyword evidence="3" id="KW-1185">Reference proteome</keyword>
<dbReference type="Pfam" id="PF00931">
    <property type="entry name" value="NB-ARC"/>
    <property type="match status" value="1"/>
</dbReference>
<comment type="caution">
    <text evidence="2">The sequence shown here is derived from an EMBL/GenBank/DDBJ whole genome shotgun (WGS) entry which is preliminary data.</text>
</comment>
<protein>
    <recommendedName>
        <fullName evidence="1">NB-ARC domain-containing protein</fullName>
    </recommendedName>
</protein>
<dbReference type="GO" id="GO:0043531">
    <property type="term" value="F:ADP binding"/>
    <property type="evidence" value="ECO:0007669"/>
    <property type="project" value="InterPro"/>
</dbReference>
<evidence type="ECO:0000313" key="2">
    <source>
        <dbReference type="EMBL" id="KAF2022483.1"/>
    </source>
</evidence>
<dbReference type="Proteomes" id="UP000799777">
    <property type="component" value="Unassembled WGS sequence"/>
</dbReference>
<evidence type="ECO:0000259" key="1">
    <source>
        <dbReference type="Pfam" id="PF00931"/>
    </source>
</evidence>
<gene>
    <name evidence="2" type="ORF">EK21DRAFT_83286</name>
</gene>
<dbReference type="SUPFAM" id="SSF48452">
    <property type="entry name" value="TPR-like"/>
    <property type="match status" value="1"/>
</dbReference>
<dbReference type="Pfam" id="PF13424">
    <property type="entry name" value="TPR_12"/>
    <property type="match status" value="1"/>
</dbReference>
<dbReference type="InterPro" id="IPR027417">
    <property type="entry name" value="P-loop_NTPase"/>
</dbReference>
<proteinExistence type="predicted"/>
<dbReference type="InterPro" id="IPR002182">
    <property type="entry name" value="NB-ARC"/>
</dbReference>
<name>A0A9P4GT67_9PLEO</name>
<reference evidence="2" key="1">
    <citation type="journal article" date="2020" name="Stud. Mycol.">
        <title>101 Dothideomycetes genomes: a test case for predicting lifestyles and emergence of pathogens.</title>
        <authorList>
            <person name="Haridas S."/>
            <person name="Albert R."/>
            <person name="Binder M."/>
            <person name="Bloem J."/>
            <person name="Labutti K."/>
            <person name="Salamov A."/>
            <person name="Andreopoulos B."/>
            <person name="Baker S."/>
            <person name="Barry K."/>
            <person name="Bills G."/>
            <person name="Bluhm B."/>
            <person name="Cannon C."/>
            <person name="Castanera R."/>
            <person name="Culley D."/>
            <person name="Daum C."/>
            <person name="Ezra D."/>
            <person name="Gonzalez J."/>
            <person name="Henrissat B."/>
            <person name="Kuo A."/>
            <person name="Liang C."/>
            <person name="Lipzen A."/>
            <person name="Lutzoni F."/>
            <person name="Magnuson J."/>
            <person name="Mondo S."/>
            <person name="Nolan M."/>
            <person name="Ohm R."/>
            <person name="Pangilinan J."/>
            <person name="Park H.-J."/>
            <person name="Ramirez L."/>
            <person name="Alfaro M."/>
            <person name="Sun H."/>
            <person name="Tritt A."/>
            <person name="Yoshinaga Y."/>
            <person name="Zwiers L.-H."/>
            <person name="Turgeon B."/>
            <person name="Goodwin S."/>
            <person name="Spatafora J."/>
            <person name="Crous P."/>
            <person name="Grigoriev I."/>
        </authorList>
    </citation>
    <scope>NUCLEOTIDE SEQUENCE</scope>
    <source>
        <strain evidence="2">CBS 110217</strain>
    </source>
</reference>
<accession>A0A9P4GT67</accession>
<dbReference type="InterPro" id="IPR053137">
    <property type="entry name" value="NLR-like"/>
</dbReference>
<dbReference type="EMBL" id="ML978609">
    <property type="protein sequence ID" value="KAF2022483.1"/>
    <property type="molecule type" value="Genomic_DNA"/>
</dbReference>
<dbReference type="OrthoDB" id="674604at2759"/>